<sequence>MGSVCCVASRDRKLPERSSGEGFHRNATQSPSWSFQWDNRRCVADEIDYPSHQPCERISKDVVTEMKGTLGSDDGTISTAESPMEDFVTSPSQKSPTHEGVGLHSIANSDPSTASRYFPEEKTSAESPEISAAVPTKLAFSTCSNSSISQPTTDPFCSHCQLSPATTIPSRLIRHSPGHQLFRQVSDSQIQGLKSPNNTSLSDGQPSFVFSAISNELTTGSQGGSSDSWSLRTFSELVAFSQRERWSFDSGHFGSGRSKISGSSSRFSSSLSSDLQTCGACSRPLAERVSVSGHELSVAAVLVCGHIYHAECLETVTPDADKYDPVCPVCLVGERQVSKMSRKALKAEAELKMKFHKISKNRVMDSYFDGNFNISEHKKTSAGEGKSIQTEASSSSRISLGKKPFLRRHFSLRSKWLRSSSESESSGKIGFWARYRPS</sequence>
<dbReference type="PANTHER" id="PTHR31150:SF32">
    <property type="entry name" value="RING_U-BOX SUPERFAMILY PROTEIN"/>
    <property type="match status" value="1"/>
</dbReference>
<feature type="domain" description="RING-type" evidence="3">
    <location>
        <begin position="278"/>
        <end position="330"/>
    </location>
</feature>
<dbReference type="Gene3D" id="3.30.40.10">
    <property type="entry name" value="Zinc/RING finger domain, C3HC4 (zinc finger)"/>
    <property type="match status" value="1"/>
</dbReference>
<keyword evidence="1" id="KW-0863">Zinc-finger</keyword>
<keyword evidence="5" id="KW-1185">Reference proteome</keyword>
<dbReference type="PROSITE" id="PS50089">
    <property type="entry name" value="ZF_RING_2"/>
    <property type="match status" value="1"/>
</dbReference>
<keyword evidence="1" id="KW-0862">Zinc</keyword>
<dbReference type="InterPro" id="IPR013083">
    <property type="entry name" value="Znf_RING/FYVE/PHD"/>
</dbReference>
<feature type="compositionally biased region" description="Basic and acidic residues" evidence="2">
    <location>
        <begin position="9"/>
        <end position="24"/>
    </location>
</feature>
<gene>
    <name evidence="4" type="ORF">Nepgr_025234</name>
</gene>
<organism evidence="4 5">
    <name type="scientific">Nepenthes gracilis</name>
    <name type="common">Slender pitcher plant</name>
    <dbReference type="NCBI Taxonomy" id="150966"/>
    <lineage>
        <taxon>Eukaryota</taxon>
        <taxon>Viridiplantae</taxon>
        <taxon>Streptophyta</taxon>
        <taxon>Embryophyta</taxon>
        <taxon>Tracheophyta</taxon>
        <taxon>Spermatophyta</taxon>
        <taxon>Magnoliopsida</taxon>
        <taxon>eudicotyledons</taxon>
        <taxon>Gunneridae</taxon>
        <taxon>Pentapetalae</taxon>
        <taxon>Caryophyllales</taxon>
        <taxon>Nepenthaceae</taxon>
        <taxon>Nepenthes</taxon>
    </lineage>
</organism>
<dbReference type="EMBL" id="BSYO01000026">
    <property type="protein sequence ID" value="GMH23391.1"/>
    <property type="molecule type" value="Genomic_DNA"/>
</dbReference>
<comment type="caution">
    <text evidence="4">The sequence shown here is derived from an EMBL/GenBank/DDBJ whole genome shotgun (WGS) entry which is preliminary data.</text>
</comment>
<protein>
    <recommendedName>
        <fullName evidence="3">RING-type domain-containing protein</fullName>
    </recommendedName>
</protein>
<keyword evidence="1" id="KW-0479">Metal-binding</keyword>
<dbReference type="SMART" id="SM00184">
    <property type="entry name" value="RING"/>
    <property type="match status" value="1"/>
</dbReference>
<proteinExistence type="predicted"/>
<evidence type="ECO:0000259" key="3">
    <source>
        <dbReference type="PROSITE" id="PS50089"/>
    </source>
</evidence>
<evidence type="ECO:0000313" key="5">
    <source>
        <dbReference type="Proteomes" id="UP001279734"/>
    </source>
</evidence>
<dbReference type="Proteomes" id="UP001279734">
    <property type="component" value="Unassembled WGS sequence"/>
</dbReference>
<evidence type="ECO:0000313" key="4">
    <source>
        <dbReference type="EMBL" id="GMH23391.1"/>
    </source>
</evidence>
<feature type="compositionally biased region" description="Polar residues" evidence="2">
    <location>
        <begin position="106"/>
        <end position="115"/>
    </location>
</feature>
<name>A0AAD3T7G1_NEPGR</name>
<evidence type="ECO:0000256" key="1">
    <source>
        <dbReference type="PROSITE-ProRule" id="PRU00175"/>
    </source>
</evidence>
<dbReference type="AlphaFoldDB" id="A0AAD3T7G1"/>
<feature type="region of interest" description="Disordered" evidence="2">
    <location>
        <begin position="86"/>
        <end position="130"/>
    </location>
</feature>
<feature type="region of interest" description="Disordered" evidence="2">
    <location>
        <begin position="8"/>
        <end position="31"/>
    </location>
</feature>
<reference evidence="4" key="1">
    <citation type="submission" date="2023-05" db="EMBL/GenBank/DDBJ databases">
        <title>Nepenthes gracilis genome sequencing.</title>
        <authorList>
            <person name="Fukushima K."/>
        </authorList>
    </citation>
    <scope>NUCLEOTIDE SEQUENCE</scope>
    <source>
        <strain evidence="4">SING2019-196</strain>
    </source>
</reference>
<dbReference type="PANTHER" id="PTHR31150">
    <property type="entry name" value="EXPRESSED PROTEIN"/>
    <property type="match status" value="1"/>
</dbReference>
<dbReference type="GO" id="GO:0008270">
    <property type="term" value="F:zinc ion binding"/>
    <property type="evidence" value="ECO:0007669"/>
    <property type="project" value="UniProtKB-KW"/>
</dbReference>
<dbReference type="InterPro" id="IPR001841">
    <property type="entry name" value="Znf_RING"/>
</dbReference>
<dbReference type="SUPFAM" id="SSF57850">
    <property type="entry name" value="RING/U-box"/>
    <property type="match status" value="1"/>
</dbReference>
<accession>A0AAD3T7G1</accession>
<evidence type="ECO:0000256" key="2">
    <source>
        <dbReference type="SAM" id="MobiDB-lite"/>
    </source>
</evidence>